<sequence>MFERMLQLALTALRTHMRDTTNPHATIEVERDLPKLNVFCAMFIHESTVIGVCYLAMLQIWLFPLLEEEAGHFILQQDGAPRHWHLFVDP</sequence>
<dbReference type="AlphaFoldDB" id="A0A4Y2I6D6"/>
<name>A0A4Y2I6D6_ARAVE</name>
<reference evidence="1 2" key="1">
    <citation type="journal article" date="2019" name="Sci. Rep.">
        <title>Orb-weaving spider Araneus ventricosus genome elucidates the spidroin gene catalogue.</title>
        <authorList>
            <person name="Kono N."/>
            <person name="Nakamura H."/>
            <person name="Ohtoshi R."/>
            <person name="Moran D.A.P."/>
            <person name="Shinohara A."/>
            <person name="Yoshida Y."/>
            <person name="Fujiwara M."/>
            <person name="Mori M."/>
            <person name="Tomita M."/>
            <person name="Arakawa K."/>
        </authorList>
    </citation>
    <scope>NUCLEOTIDE SEQUENCE [LARGE SCALE GENOMIC DNA]</scope>
</reference>
<keyword evidence="2" id="KW-1185">Reference proteome</keyword>
<dbReference type="EMBL" id="BGPR01002412">
    <property type="protein sequence ID" value="GBM73002.1"/>
    <property type="molecule type" value="Genomic_DNA"/>
</dbReference>
<organism evidence="1 2">
    <name type="scientific">Araneus ventricosus</name>
    <name type="common">Orbweaver spider</name>
    <name type="synonym">Epeira ventricosa</name>
    <dbReference type="NCBI Taxonomy" id="182803"/>
    <lineage>
        <taxon>Eukaryota</taxon>
        <taxon>Metazoa</taxon>
        <taxon>Ecdysozoa</taxon>
        <taxon>Arthropoda</taxon>
        <taxon>Chelicerata</taxon>
        <taxon>Arachnida</taxon>
        <taxon>Araneae</taxon>
        <taxon>Araneomorphae</taxon>
        <taxon>Entelegynae</taxon>
        <taxon>Araneoidea</taxon>
        <taxon>Araneidae</taxon>
        <taxon>Araneus</taxon>
    </lineage>
</organism>
<accession>A0A4Y2I6D6</accession>
<comment type="caution">
    <text evidence="1">The sequence shown here is derived from an EMBL/GenBank/DDBJ whole genome shotgun (WGS) entry which is preliminary data.</text>
</comment>
<evidence type="ECO:0000313" key="2">
    <source>
        <dbReference type="Proteomes" id="UP000499080"/>
    </source>
</evidence>
<proteinExistence type="predicted"/>
<dbReference type="Proteomes" id="UP000499080">
    <property type="component" value="Unassembled WGS sequence"/>
</dbReference>
<protein>
    <submittedName>
        <fullName evidence="1">Uncharacterized protein</fullName>
    </submittedName>
</protein>
<gene>
    <name evidence="1" type="ORF">AVEN_35110_1</name>
</gene>
<evidence type="ECO:0000313" key="1">
    <source>
        <dbReference type="EMBL" id="GBM73002.1"/>
    </source>
</evidence>